<dbReference type="Pfam" id="PF13419">
    <property type="entry name" value="HAD_2"/>
    <property type="match status" value="1"/>
</dbReference>
<keyword evidence="2" id="KW-0479">Metal-binding</keyword>
<accession>A0ABS5LFF3</accession>
<dbReference type="Gene3D" id="3.40.50.1000">
    <property type="entry name" value="HAD superfamily/HAD-like"/>
    <property type="match status" value="1"/>
</dbReference>
<dbReference type="SFLD" id="SFLDS00003">
    <property type="entry name" value="Haloacid_Dehalogenase"/>
    <property type="match status" value="1"/>
</dbReference>
<dbReference type="PRINTS" id="PR00413">
    <property type="entry name" value="HADHALOGNASE"/>
</dbReference>
<reference evidence="5 6" key="1">
    <citation type="submission" date="2021-04" db="EMBL/GenBank/DDBJ databases">
        <title>Metabacillus sp. strain KIGAM252 whole genome sequence.</title>
        <authorList>
            <person name="Seo M.-J."/>
            <person name="Cho E.-S."/>
            <person name="Hwang C.Y."/>
            <person name="Yoon D.J."/>
        </authorList>
    </citation>
    <scope>NUCLEOTIDE SEQUENCE [LARGE SCALE GENOMIC DNA]</scope>
    <source>
        <strain evidence="5 6">KIGAM252</strain>
    </source>
</reference>
<dbReference type="Gene3D" id="1.10.150.520">
    <property type="match status" value="1"/>
</dbReference>
<dbReference type="SFLD" id="SFLDG01129">
    <property type="entry name" value="C1.5:_HAD__Beta-PGM__Phosphata"/>
    <property type="match status" value="1"/>
</dbReference>
<dbReference type="InterPro" id="IPR051400">
    <property type="entry name" value="HAD-like_hydrolase"/>
</dbReference>
<dbReference type="GO" id="GO:0016787">
    <property type="term" value="F:hydrolase activity"/>
    <property type="evidence" value="ECO:0007669"/>
    <property type="project" value="UniProtKB-KW"/>
</dbReference>
<dbReference type="PANTHER" id="PTHR46470">
    <property type="entry name" value="N-ACYLNEURAMINATE-9-PHOSPHATASE"/>
    <property type="match status" value="1"/>
</dbReference>
<protein>
    <submittedName>
        <fullName evidence="5">HAD family hydrolase</fullName>
    </submittedName>
</protein>
<dbReference type="InterPro" id="IPR023214">
    <property type="entry name" value="HAD_sf"/>
</dbReference>
<dbReference type="Proteomes" id="UP000682403">
    <property type="component" value="Unassembled WGS sequence"/>
</dbReference>
<dbReference type="EMBL" id="JAGVRK010000001">
    <property type="protein sequence ID" value="MBS2969475.1"/>
    <property type="molecule type" value="Genomic_DNA"/>
</dbReference>
<evidence type="ECO:0000256" key="2">
    <source>
        <dbReference type="ARBA" id="ARBA00022723"/>
    </source>
</evidence>
<evidence type="ECO:0000256" key="3">
    <source>
        <dbReference type="ARBA" id="ARBA00022801"/>
    </source>
</evidence>
<dbReference type="NCBIfam" id="TIGR01549">
    <property type="entry name" value="HAD-SF-IA-v1"/>
    <property type="match status" value="1"/>
</dbReference>
<evidence type="ECO:0000256" key="4">
    <source>
        <dbReference type="ARBA" id="ARBA00022842"/>
    </source>
</evidence>
<proteinExistence type="predicted"/>
<keyword evidence="3 5" id="KW-0378">Hydrolase</keyword>
<evidence type="ECO:0000256" key="1">
    <source>
        <dbReference type="ARBA" id="ARBA00001946"/>
    </source>
</evidence>
<dbReference type="InterPro" id="IPR006439">
    <property type="entry name" value="HAD-SF_hydro_IA"/>
</dbReference>
<dbReference type="SUPFAM" id="SSF56784">
    <property type="entry name" value="HAD-like"/>
    <property type="match status" value="1"/>
</dbReference>
<dbReference type="InterPro" id="IPR036412">
    <property type="entry name" value="HAD-like_sf"/>
</dbReference>
<sequence>MIKAIFFDLDNTLLNRDASVERFIENQYYRLIQYLAKIPIDHYCKRFIELDAGGYMWKDKVYQQLVKEFDIELISWEALLNDYVEFFHFSCVPFCNLHSLLRSLSAYSLGIISNGHGAFQLRNIHALGIEEYLEVILLSEWEGVRKPDPEIFNRGLEKLHVLPEESIFIGDHIENDVKAAREAGMKTMWKRNGRNGDGSADYAIDVLDEIPNLVEKLSGKLKSSR</sequence>
<keyword evidence="4" id="KW-0460">Magnesium</keyword>
<evidence type="ECO:0000313" key="5">
    <source>
        <dbReference type="EMBL" id="MBS2969475.1"/>
    </source>
</evidence>
<dbReference type="RefSeq" id="WP_211558884.1">
    <property type="nucleotide sequence ID" value="NZ_JAGVRK010000001.1"/>
</dbReference>
<dbReference type="NCBIfam" id="TIGR01509">
    <property type="entry name" value="HAD-SF-IA-v3"/>
    <property type="match status" value="1"/>
</dbReference>
<gene>
    <name evidence="5" type="ORF">J9317_11940</name>
</gene>
<organism evidence="5 6">
    <name type="scientific">Metabacillus flavus</name>
    <dbReference type="NCBI Taxonomy" id="2823519"/>
    <lineage>
        <taxon>Bacteria</taxon>
        <taxon>Bacillati</taxon>
        <taxon>Bacillota</taxon>
        <taxon>Bacilli</taxon>
        <taxon>Bacillales</taxon>
        <taxon>Bacillaceae</taxon>
        <taxon>Metabacillus</taxon>
    </lineage>
</organism>
<comment type="caution">
    <text evidence="5">The sequence shown here is derived from an EMBL/GenBank/DDBJ whole genome shotgun (WGS) entry which is preliminary data.</text>
</comment>
<dbReference type="PANTHER" id="PTHR46470:SF2">
    <property type="entry name" value="GLYCERALDEHYDE 3-PHOSPHATE PHOSPHATASE"/>
    <property type="match status" value="1"/>
</dbReference>
<evidence type="ECO:0000313" key="6">
    <source>
        <dbReference type="Proteomes" id="UP000682403"/>
    </source>
</evidence>
<comment type="cofactor">
    <cofactor evidence="1">
        <name>Mg(2+)</name>
        <dbReference type="ChEBI" id="CHEBI:18420"/>
    </cofactor>
</comment>
<dbReference type="InterPro" id="IPR041492">
    <property type="entry name" value="HAD_2"/>
</dbReference>
<keyword evidence="6" id="KW-1185">Reference proteome</keyword>
<name>A0ABS5LFF3_9BACI</name>